<name>A0A6A4T076_SCOMX</name>
<sequence>MPSHTPENMMWERKAASQHCLRRSGTSGKVPASGGTAGRTEVTNASRNVVPKNCKKKKKKRPNTSGRSRTVLCRHTGLRKLHDISACLHDFVTHWIRKLSFGVNVMKVSYQTKNSVTHRYEEMVGDWS</sequence>
<reference evidence="2 3" key="1">
    <citation type="submission" date="2019-06" db="EMBL/GenBank/DDBJ databases">
        <title>Draft genomes of female and male turbot (Scophthalmus maximus).</title>
        <authorList>
            <person name="Xu H."/>
            <person name="Xu X.-W."/>
            <person name="Shao C."/>
            <person name="Chen S."/>
        </authorList>
    </citation>
    <scope>NUCLEOTIDE SEQUENCE [LARGE SCALE GENOMIC DNA]</scope>
    <source>
        <strain evidence="2">Ysfricsl-2016a</strain>
        <tissue evidence="2">Blood</tissue>
    </source>
</reference>
<dbReference type="AlphaFoldDB" id="A0A6A4T076"/>
<organism evidence="2 3">
    <name type="scientific">Scophthalmus maximus</name>
    <name type="common">Turbot</name>
    <name type="synonym">Psetta maxima</name>
    <dbReference type="NCBI Taxonomy" id="52904"/>
    <lineage>
        <taxon>Eukaryota</taxon>
        <taxon>Metazoa</taxon>
        <taxon>Chordata</taxon>
        <taxon>Craniata</taxon>
        <taxon>Vertebrata</taxon>
        <taxon>Euteleostomi</taxon>
        <taxon>Actinopterygii</taxon>
        <taxon>Neopterygii</taxon>
        <taxon>Teleostei</taxon>
        <taxon>Neoteleostei</taxon>
        <taxon>Acanthomorphata</taxon>
        <taxon>Carangaria</taxon>
        <taxon>Pleuronectiformes</taxon>
        <taxon>Pleuronectoidei</taxon>
        <taxon>Scophthalmidae</taxon>
        <taxon>Scophthalmus</taxon>
    </lineage>
</organism>
<evidence type="ECO:0000313" key="2">
    <source>
        <dbReference type="EMBL" id="KAF0039407.1"/>
    </source>
</evidence>
<proteinExistence type="predicted"/>
<evidence type="ECO:0000256" key="1">
    <source>
        <dbReference type="SAM" id="MobiDB-lite"/>
    </source>
</evidence>
<accession>A0A6A4T076</accession>
<dbReference type="EMBL" id="VEVO01000007">
    <property type="protein sequence ID" value="KAF0039407.1"/>
    <property type="molecule type" value="Genomic_DNA"/>
</dbReference>
<comment type="caution">
    <text evidence="2">The sequence shown here is derived from an EMBL/GenBank/DDBJ whole genome shotgun (WGS) entry which is preliminary data.</text>
</comment>
<protein>
    <submittedName>
        <fullName evidence="2">Uncharacterized protein</fullName>
    </submittedName>
</protein>
<dbReference type="Proteomes" id="UP000438429">
    <property type="component" value="Unassembled WGS sequence"/>
</dbReference>
<feature type="region of interest" description="Disordered" evidence="1">
    <location>
        <begin position="1"/>
        <end position="68"/>
    </location>
</feature>
<feature type="compositionally biased region" description="Basic residues" evidence="1">
    <location>
        <begin position="53"/>
        <end position="62"/>
    </location>
</feature>
<gene>
    <name evidence="2" type="ORF">F2P81_007642</name>
</gene>
<evidence type="ECO:0000313" key="3">
    <source>
        <dbReference type="Proteomes" id="UP000438429"/>
    </source>
</evidence>